<dbReference type="PANTHER" id="PTHR30605:SF0">
    <property type="entry name" value="ANHYDRO-N-ACETYLMURAMIC ACID KINASE"/>
    <property type="match status" value="1"/>
</dbReference>
<dbReference type="InterPro" id="IPR005338">
    <property type="entry name" value="Anhydro_N_Ac-Mur_kinase"/>
</dbReference>
<name>A0A427YP28_9TREE</name>
<dbReference type="STRING" id="1890683.A0A427YP28"/>
<protein>
    <recommendedName>
        <fullName evidence="4">Anhydro-N-acetylmuramic acid kinase</fullName>
    </recommendedName>
</protein>
<dbReference type="InterPro" id="IPR043129">
    <property type="entry name" value="ATPase_NBD"/>
</dbReference>
<reference evidence="2 3" key="1">
    <citation type="submission" date="2018-11" db="EMBL/GenBank/DDBJ databases">
        <title>Genome sequence of Saitozyma podzolica DSM 27192.</title>
        <authorList>
            <person name="Aliyu H."/>
            <person name="Gorte O."/>
            <person name="Ochsenreither K."/>
        </authorList>
    </citation>
    <scope>NUCLEOTIDE SEQUENCE [LARGE SCALE GENOMIC DNA]</scope>
    <source>
        <strain evidence="2 3">DSM 27192</strain>
    </source>
</reference>
<organism evidence="2 3">
    <name type="scientific">Saitozyma podzolica</name>
    <dbReference type="NCBI Taxonomy" id="1890683"/>
    <lineage>
        <taxon>Eukaryota</taxon>
        <taxon>Fungi</taxon>
        <taxon>Dikarya</taxon>
        <taxon>Basidiomycota</taxon>
        <taxon>Agaricomycotina</taxon>
        <taxon>Tremellomycetes</taxon>
        <taxon>Tremellales</taxon>
        <taxon>Trimorphomycetaceae</taxon>
        <taxon>Saitozyma</taxon>
    </lineage>
</organism>
<dbReference type="GO" id="GO:0005524">
    <property type="term" value="F:ATP binding"/>
    <property type="evidence" value="ECO:0007669"/>
    <property type="project" value="InterPro"/>
</dbReference>
<dbReference type="EMBL" id="RSCD01000005">
    <property type="protein sequence ID" value="RSH92810.1"/>
    <property type="molecule type" value="Genomic_DNA"/>
</dbReference>
<proteinExistence type="predicted"/>
<gene>
    <name evidence="2" type="ORF">EHS25_008256</name>
</gene>
<dbReference type="Gene3D" id="3.30.420.40">
    <property type="match status" value="2"/>
</dbReference>
<evidence type="ECO:0008006" key="4">
    <source>
        <dbReference type="Google" id="ProtNLM"/>
    </source>
</evidence>
<dbReference type="Proteomes" id="UP000279259">
    <property type="component" value="Unassembled WGS sequence"/>
</dbReference>
<evidence type="ECO:0000313" key="3">
    <source>
        <dbReference type="Proteomes" id="UP000279259"/>
    </source>
</evidence>
<comment type="caution">
    <text evidence="2">The sequence shown here is derived from an EMBL/GenBank/DDBJ whole genome shotgun (WGS) entry which is preliminary data.</text>
</comment>
<evidence type="ECO:0000313" key="2">
    <source>
        <dbReference type="EMBL" id="RSH92810.1"/>
    </source>
</evidence>
<feature type="region of interest" description="Disordered" evidence="1">
    <location>
        <begin position="348"/>
        <end position="367"/>
    </location>
</feature>
<dbReference type="GO" id="GO:0006040">
    <property type="term" value="P:amino sugar metabolic process"/>
    <property type="evidence" value="ECO:0007669"/>
    <property type="project" value="InterPro"/>
</dbReference>
<dbReference type="Pfam" id="PF03702">
    <property type="entry name" value="AnmK"/>
    <property type="match status" value="1"/>
</dbReference>
<sequence>MVKLNVIGLNCGTSVDGVDVAHVSIESIGRSPHVTIELLSYREHPVPTHLRKRVLELCRRGASTTLEEICDLNFELGGLFADAVLASGIDLTEVDLVACHGQTLWHNPVALGLGDGYAKGERRMSTLQMAESAVINEKTGITVVNDFRTAELARSRMGAPLAGFFEAALIRHPTKLRVSQNIGGMGNVTIIPPFSIGRSTYSAFDTGPGNVLIDAAVRILTRGPDVRQYDADGLMGLAGEAEIDQEYVQRYISTIGYFAERPPKTTGREIFSDDMARTIVSELQEKGLSDNGIVATITRITAESIARAYEEFVIPEHGEIDEIYICGGGAENPNLTSFLRQRFPRSSVRKLNDATSPRSMSPEGDGEFNGDNLLSNSVAAADVDGFAVEAKVGIPAEAKEAVMFALLGFLCVCGRSVPIASNETRAEQAIMGKITPGKNFGAVLRNALDAQETKDVLGRIFVK</sequence>
<dbReference type="GO" id="GO:0016773">
    <property type="term" value="F:phosphotransferase activity, alcohol group as acceptor"/>
    <property type="evidence" value="ECO:0007669"/>
    <property type="project" value="InterPro"/>
</dbReference>
<accession>A0A427YP28</accession>
<dbReference type="OrthoDB" id="5427593at2759"/>
<keyword evidence="3" id="KW-1185">Reference proteome</keyword>
<evidence type="ECO:0000256" key="1">
    <source>
        <dbReference type="SAM" id="MobiDB-lite"/>
    </source>
</evidence>
<dbReference type="AlphaFoldDB" id="A0A427YP28"/>
<dbReference type="PANTHER" id="PTHR30605">
    <property type="entry name" value="ANHYDRO-N-ACETYLMURAMIC ACID KINASE"/>
    <property type="match status" value="1"/>
</dbReference>
<dbReference type="SUPFAM" id="SSF53067">
    <property type="entry name" value="Actin-like ATPase domain"/>
    <property type="match status" value="1"/>
</dbReference>
<dbReference type="GO" id="GO:0009254">
    <property type="term" value="P:peptidoglycan turnover"/>
    <property type="evidence" value="ECO:0007669"/>
    <property type="project" value="InterPro"/>
</dbReference>